<keyword evidence="3" id="KW-1185">Reference proteome</keyword>
<feature type="region of interest" description="Disordered" evidence="1">
    <location>
        <begin position="1"/>
        <end position="51"/>
    </location>
</feature>
<dbReference type="EMBL" id="CP053452">
    <property type="protein sequence ID" value="QJW94307.1"/>
    <property type="molecule type" value="Genomic_DNA"/>
</dbReference>
<dbReference type="KEGG" id="ftj:FTUN_1827"/>
<accession>A0A6M5YJU2</accession>
<reference evidence="3" key="1">
    <citation type="submission" date="2020-05" db="EMBL/GenBank/DDBJ databases">
        <title>Frigoriglobus tundricola gen. nov., sp. nov., a psychrotolerant cellulolytic planctomycete of the family Gemmataceae with two divergent copies of 16S rRNA gene.</title>
        <authorList>
            <person name="Kulichevskaya I.S."/>
            <person name="Ivanova A.A."/>
            <person name="Naumoff D.G."/>
            <person name="Beletsky A.V."/>
            <person name="Rijpstra W.I.C."/>
            <person name="Sinninghe Damste J.S."/>
            <person name="Mardanov A.V."/>
            <person name="Ravin N.V."/>
            <person name="Dedysh S.N."/>
        </authorList>
    </citation>
    <scope>NUCLEOTIDE SEQUENCE [LARGE SCALE GENOMIC DNA]</scope>
    <source>
        <strain evidence="3">PL17</strain>
    </source>
</reference>
<evidence type="ECO:0000313" key="3">
    <source>
        <dbReference type="Proteomes" id="UP000503447"/>
    </source>
</evidence>
<organism evidence="2 3">
    <name type="scientific">Frigoriglobus tundricola</name>
    <dbReference type="NCBI Taxonomy" id="2774151"/>
    <lineage>
        <taxon>Bacteria</taxon>
        <taxon>Pseudomonadati</taxon>
        <taxon>Planctomycetota</taxon>
        <taxon>Planctomycetia</taxon>
        <taxon>Gemmatales</taxon>
        <taxon>Gemmataceae</taxon>
        <taxon>Frigoriglobus</taxon>
    </lineage>
</organism>
<name>A0A6M5YJU2_9BACT</name>
<feature type="region of interest" description="Disordered" evidence="1">
    <location>
        <begin position="127"/>
        <end position="168"/>
    </location>
</feature>
<sequence length="196" mass="20738">MADAFRTWRAPANDPASNPIHVSSSGSKAPATAPLPGSLADGAHAPDGGEERSVVPLLRQMADLHDRTGDEFQQSLFLLARAFGRVKREYLVVLQHELSRIQDQTAEINGLQLEVAQHVLTAAADRARHAADAAPSDPDATDPHSGARVAPSTRTPLPDGPLTASPAAARAADRLATLQQDRSARWQALIAIFAGP</sequence>
<dbReference type="AlphaFoldDB" id="A0A6M5YJU2"/>
<evidence type="ECO:0000313" key="2">
    <source>
        <dbReference type="EMBL" id="QJW94307.1"/>
    </source>
</evidence>
<protein>
    <submittedName>
        <fullName evidence="2">Uncharacterized protein</fullName>
    </submittedName>
</protein>
<dbReference type="RefSeq" id="WP_227255134.1">
    <property type="nucleotide sequence ID" value="NZ_CP053452.2"/>
</dbReference>
<proteinExistence type="predicted"/>
<dbReference type="Proteomes" id="UP000503447">
    <property type="component" value="Chromosome"/>
</dbReference>
<gene>
    <name evidence="2" type="ORF">FTUN_1827</name>
</gene>
<evidence type="ECO:0000256" key="1">
    <source>
        <dbReference type="SAM" id="MobiDB-lite"/>
    </source>
</evidence>